<keyword evidence="1" id="KW-1185">Reference proteome</keyword>
<dbReference type="AlphaFoldDB" id="A0A1U7YVL3"/>
<evidence type="ECO:0000313" key="1">
    <source>
        <dbReference type="Proteomes" id="UP000189701"/>
    </source>
</evidence>
<dbReference type="Proteomes" id="UP000189701">
    <property type="component" value="Unplaced"/>
</dbReference>
<proteinExistence type="predicted"/>
<organism evidence="1 2">
    <name type="scientific">Nicotiana sylvestris</name>
    <name type="common">Wood tobacco</name>
    <name type="synonym">South American tobacco</name>
    <dbReference type="NCBI Taxonomy" id="4096"/>
    <lineage>
        <taxon>Eukaryota</taxon>
        <taxon>Viridiplantae</taxon>
        <taxon>Streptophyta</taxon>
        <taxon>Embryophyta</taxon>
        <taxon>Tracheophyta</taxon>
        <taxon>Spermatophyta</taxon>
        <taxon>Magnoliopsida</taxon>
        <taxon>eudicotyledons</taxon>
        <taxon>Gunneridae</taxon>
        <taxon>Pentapetalae</taxon>
        <taxon>asterids</taxon>
        <taxon>lamiids</taxon>
        <taxon>Solanales</taxon>
        <taxon>Solanaceae</taxon>
        <taxon>Nicotianoideae</taxon>
        <taxon>Nicotianeae</taxon>
        <taxon>Nicotiana</taxon>
    </lineage>
</organism>
<accession>A0A1U7YVL3</accession>
<evidence type="ECO:0000313" key="2">
    <source>
        <dbReference type="RefSeq" id="XP_009803229.1"/>
    </source>
</evidence>
<name>A0A1U7YVL3_NICSY</name>
<reference evidence="1" key="1">
    <citation type="journal article" date="2013" name="Genome Biol.">
        <title>Reference genomes and transcriptomes of Nicotiana sylvestris and Nicotiana tomentosiformis.</title>
        <authorList>
            <person name="Sierro N."/>
            <person name="Battey J.N."/>
            <person name="Ouadi S."/>
            <person name="Bovet L."/>
            <person name="Goepfert S."/>
            <person name="Bakaher N."/>
            <person name="Peitsch M.C."/>
            <person name="Ivanov N.V."/>
        </authorList>
    </citation>
    <scope>NUCLEOTIDE SEQUENCE [LARGE SCALE GENOMIC DNA]</scope>
</reference>
<dbReference type="RefSeq" id="XP_009803229.1">
    <property type="nucleotide sequence ID" value="XM_009804927.1"/>
</dbReference>
<protein>
    <submittedName>
        <fullName evidence="2">Uncharacterized protein LOC104248623</fullName>
    </submittedName>
</protein>
<reference evidence="2" key="2">
    <citation type="submission" date="2025-08" db="UniProtKB">
        <authorList>
            <consortium name="RefSeq"/>
        </authorList>
    </citation>
    <scope>IDENTIFICATION</scope>
    <source>
        <tissue evidence="2">Leaf</tissue>
    </source>
</reference>
<sequence>MLKEVDKRYRDYLWSNSEEQRKVTLVASEKVRKPKKFGGINIKGCGKWNEASLAIRDQLSAWSGIQLGSGGVIQTLHWFKTSKWTQMKKEMASAIWGALIYHTWKASNSNYFEGTGVNTEYLVAQIQRETKARLEDLQTIKKARKCLSLIQHICR</sequence>
<gene>
    <name evidence="2" type="primary">LOC104248623</name>
</gene>